<dbReference type="AlphaFoldDB" id="A0A1I2QFA0"/>
<sequence>MEFRRQDFLKGMKVLDFSRYLPGPFATMRLADMGADVIKVEDPHIGDPARHLPPLAEETGRLFLLLNRNKRSLAIDVKTEAGREILHRLIPKVDVVVESFRPGVMARFGLDAETLRKIHPGLIYCSLTGYGQHGPMASRAGHDINYAAVTGLLDGIGTYGGPPSIPTVQVADLAGGMAAVEQILAAWVRRLRTGEGAVLDVSMTDVLHSWQVFPLALEQSGEKVTRGSHLLCGAMTAYHVYETADGRYVALGALEPKFWNRFCDAVGRPEWRDRGFSPPDDPSGLYREVAELFRSRNLEEWVRIGEEADCCLTPVLTLSEAVRSAQARERENFFALDHPTEGFQVMPNSGFLSSRDKREGNPVTPAPRRGEHTVEILQEMGFRREEIDRFMEEGIVEGGKSP</sequence>
<feature type="region of interest" description="Disordered" evidence="1">
    <location>
        <begin position="348"/>
        <end position="371"/>
    </location>
</feature>
<dbReference type="Gene3D" id="3.40.50.10540">
    <property type="entry name" value="Crotonobetainyl-coa:carnitine coa-transferase, domain 1"/>
    <property type="match status" value="2"/>
</dbReference>
<dbReference type="PANTHER" id="PTHR48228">
    <property type="entry name" value="SUCCINYL-COA--D-CITRAMALATE COA-TRANSFERASE"/>
    <property type="match status" value="1"/>
</dbReference>
<proteinExistence type="predicted"/>
<organism evidence="2 3">
    <name type="scientific">Planifilum fulgidum</name>
    <dbReference type="NCBI Taxonomy" id="201973"/>
    <lineage>
        <taxon>Bacteria</taxon>
        <taxon>Bacillati</taxon>
        <taxon>Bacillota</taxon>
        <taxon>Bacilli</taxon>
        <taxon>Bacillales</taxon>
        <taxon>Thermoactinomycetaceae</taxon>
        <taxon>Planifilum</taxon>
    </lineage>
</organism>
<evidence type="ECO:0000313" key="3">
    <source>
        <dbReference type="Proteomes" id="UP000198661"/>
    </source>
</evidence>
<gene>
    <name evidence="2" type="ORF">SAMN04488025_12318</name>
</gene>
<dbReference type="Proteomes" id="UP000198661">
    <property type="component" value="Unassembled WGS sequence"/>
</dbReference>
<keyword evidence="3" id="KW-1185">Reference proteome</keyword>
<dbReference type="SUPFAM" id="SSF89796">
    <property type="entry name" value="CoA-transferase family III (CaiB/BaiF)"/>
    <property type="match status" value="1"/>
</dbReference>
<evidence type="ECO:0000256" key="1">
    <source>
        <dbReference type="SAM" id="MobiDB-lite"/>
    </source>
</evidence>
<dbReference type="STRING" id="201973.SAMN04488025_12318"/>
<dbReference type="EMBL" id="FOOK01000023">
    <property type="protein sequence ID" value="SFG26029.1"/>
    <property type="molecule type" value="Genomic_DNA"/>
</dbReference>
<dbReference type="InterPro" id="IPR050509">
    <property type="entry name" value="CoA-transferase_III"/>
</dbReference>
<dbReference type="InterPro" id="IPR023606">
    <property type="entry name" value="CoA-Trfase_III_dom_1_sf"/>
</dbReference>
<dbReference type="GO" id="GO:0016740">
    <property type="term" value="F:transferase activity"/>
    <property type="evidence" value="ECO:0007669"/>
    <property type="project" value="UniProtKB-KW"/>
</dbReference>
<accession>A0A1I2QFA0</accession>
<protein>
    <submittedName>
        <fullName evidence="2">Crotonobetainyl-CoA:carnitine CoA-transferase CaiB</fullName>
    </submittedName>
</protein>
<reference evidence="2 3" key="1">
    <citation type="submission" date="2016-10" db="EMBL/GenBank/DDBJ databases">
        <authorList>
            <person name="de Groot N.N."/>
        </authorList>
    </citation>
    <scope>NUCLEOTIDE SEQUENCE [LARGE SCALE GENOMIC DNA]</scope>
    <source>
        <strain evidence="2 3">DSM 44945</strain>
    </source>
</reference>
<evidence type="ECO:0000313" key="2">
    <source>
        <dbReference type="EMBL" id="SFG26029.1"/>
    </source>
</evidence>
<dbReference type="PANTHER" id="PTHR48228:SF5">
    <property type="entry name" value="ALPHA-METHYLACYL-COA RACEMASE"/>
    <property type="match status" value="1"/>
</dbReference>
<dbReference type="RefSeq" id="WP_218154439.1">
    <property type="nucleotide sequence ID" value="NZ_FOOK01000023.1"/>
</dbReference>
<dbReference type="InterPro" id="IPR003673">
    <property type="entry name" value="CoA-Trfase_fam_III"/>
</dbReference>
<dbReference type="Pfam" id="PF02515">
    <property type="entry name" value="CoA_transf_3"/>
    <property type="match status" value="1"/>
</dbReference>
<name>A0A1I2QFA0_9BACL</name>
<keyword evidence="2" id="KW-0808">Transferase</keyword>